<dbReference type="PROSITE" id="PS50166">
    <property type="entry name" value="IMPORTIN_B_NT"/>
    <property type="match status" value="1"/>
</dbReference>
<dbReference type="PRINTS" id="PR00320">
    <property type="entry name" value="GPROTEINBRPT"/>
</dbReference>
<evidence type="ECO:0000313" key="8">
    <source>
        <dbReference type="Proteomes" id="UP000383932"/>
    </source>
</evidence>
<dbReference type="Pfam" id="PF00400">
    <property type="entry name" value="WD40"/>
    <property type="match status" value="7"/>
</dbReference>
<dbReference type="InterPro" id="IPR019775">
    <property type="entry name" value="WD40_repeat_CS"/>
</dbReference>
<dbReference type="InterPro" id="IPR013713">
    <property type="entry name" value="XPO2_central"/>
</dbReference>
<evidence type="ECO:0000313" key="7">
    <source>
        <dbReference type="EMBL" id="KAB5591103.1"/>
    </source>
</evidence>
<dbReference type="Pfam" id="PF03810">
    <property type="entry name" value="IBN_N"/>
    <property type="match status" value="1"/>
</dbReference>
<dbReference type="InterPro" id="IPR020472">
    <property type="entry name" value="WD40_PAC1"/>
</dbReference>
<feature type="repeat" description="WD" evidence="3">
    <location>
        <begin position="1084"/>
        <end position="1117"/>
    </location>
</feature>
<dbReference type="SUPFAM" id="SSF48371">
    <property type="entry name" value="ARM repeat"/>
    <property type="match status" value="1"/>
</dbReference>
<keyword evidence="1 3" id="KW-0853">WD repeat</keyword>
<evidence type="ECO:0000259" key="5">
    <source>
        <dbReference type="PROSITE" id="PS50166"/>
    </source>
</evidence>
<dbReference type="InterPro" id="IPR001494">
    <property type="entry name" value="Importin-beta_N"/>
</dbReference>
<feature type="repeat" description="WD" evidence="3">
    <location>
        <begin position="1358"/>
        <end position="1392"/>
    </location>
</feature>
<dbReference type="OrthoDB" id="3268246at2759"/>
<keyword evidence="2" id="KW-0677">Repeat</keyword>
<keyword evidence="8" id="KW-1185">Reference proteome</keyword>
<dbReference type="EMBL" id="SSOP01000123">
    <property type="protein sequence ID" value="KAB5591103.1"/>
    <property type="molecule type" value="Genomic_DNA"/>
</dbReference>
<dbReference type="PROSITE" id="PS00678">
    <property type="entry name" value="WD_REPEATS_1"/>
    <property type="match status" value="2"/>
</dbReference>
<gene>
    <name evidence="7" type="ORF">CTheo_5461</name>
</gene>
<dbReference type="GO" id="GO:0031267">
    <property type="term" value="F:small GTPase binding"/>
    <property type="evidence" value="ECO:0007669"/>
    <property type="project" value="InterPro"/>
</dbReference>
<proteinExistence type="predicted"/>
<evidence type="ECO:0000259" key="6">
    <source>
        <dbReference type="PROSITE" id="PS50837"/>
    </source>
</evidence>
<organism evidence="7 8">
    <name type="scientific">Ceratobasidium theobromae</name>
    <dbReference type="NCBI Taxonomy" id="1582974"/>
    <lineage>
        <taxon>Eukaryota</taxon>
        <taxon>Fungi</taxon>
        <taxon>Dikarya</taxon>
        <taxon>Basidiomycota</taxon>
        <taxon>Agaricomycotina</taxon>
        <taxon>Agaricomycetes</taxon>
        <taxon>Cantharellales</taxon>
        <taxon>Ceratobasidiaceae</taxon>
        <taxon>Ceratobasidium</taxon>
    </lineage>
</organism>
<dbReference type="PROSITE" id="PS50837">
    <property type="entry name" value="NACHT"/>
    <property type="match status" value="1"/>
</dbReference>
<feature type="region of interest" description="Disordered" evidence="4">
    <location>
        <begin position="1"/>
        <end position="68"/>
    </location>
</feature>
<protein>
    <submittedName>
        <fullName evidence="7">Vegetative incompatibility protein HET-E-1</fullName>
    </submittedName>
</protein>
<dbReference type="SUPFAM" id="SSF50978">
    <property type="entry name" value="WD40 repeat-like"/>
    <property type="match status" value="2"/>
</dbReference>
<name>A0A5N5QHT5_9AGAM</name>
<dbReference type="Proteomes" id="UP000383932">
    <property type="component" value="Unassembled WGS sequence"/>
</dbReference>
<comment type="caution">
    <text evidence="7">The sequence shown here is derived from an EMBL/GenBank/DDBJ whole genome shotgun (WGS) entry which is preliminary data.</text>
</comment>
<dbReference type="SMART" id="SM00320">
    <property type="entry name" value="WD40"/>
    <property type="match status" value="13"/>
</dbReference>
<dbReference type="InterPro" id="IPR011047">
    <property type="entry name" value="Quinoprotein_ADH-like_sf"/>
</dbReference>
<feature type="repeat" description="WD" evidence="3">
    <location>
        <begin position="1394"/>
        <end position="1428"/>
    </location>
</feature>
<evidence type="ECO:0000256" key="4">
    <source>
        <dbReference type="SAM" id="MobiDB-lite"/>
    </source>
</evidence>
<dbReference type="PROSITE" id="PS50294">
    <property type="entry name" value="WD_REPEATS_REGION"/>
    <property type="match status" value="3"/>
</dbReference>
<feature type="domain" description="Importin N-terminal" evidence="5">
    <location>
        <begin position="1528"/>
        <end position="1599"/>
    </location>
</feature>
<dbReference type="Pfam" id="PF08506">
    <property type="entry name" value="Cse1"/>
    <property type="match status" value="1"/>
</dbReference>
<dbReference type="InterPro" id="IPR036322">
    <property type="entry name" value="WD40_repeat_dom_sf"/>
</dbReference>
<feature type="repeat" description="WD" evidence="3">
    <location>
        <begin position="1134"/>
        <end position="1166"/>
    </location>
</feature>
<dbReference type="InterPro" id="IPR007111">
    <property type="entry name" value="NACHT_NTPase"/>
</dbReference>
<dbReference type="Gene3D" id="1.25.10.10">
    <property type="entry name" value="Leucine-rich Repeat Variant"/>
    <property type="match status" value="1"/>
</dbReference>
<evidence type="ECO:0000256" key="2">
    <source>
        <dbReference type="ARBA" id="ARBA00022737"/>
    </source>
</evidence>
<feature type="compositionally biased region" description="Polar residues" evidence="4">
    <location>
        <begin position="34"/>
        <end position="68"/>
    </location>
</feature>
<dbReference type="SUPFAM" id="SSF50998">
    <property type="entry name" value="Quinoprotein alcohol dehydrogenase-like"/>
    <property type="match status" value="1"/>
</dbReference>
<sequence>MSSYSLNFKRKRTSSPPKDSLQLPDQGSGKRSRASSPESINASSLSTNVTPHSANVSNHTPDNTQKVSNKTWRGLKTAMQALHISADVFPPLHSAVGGIVSCLDTFEAAARHREDYDRLASDLEMTAELLHQHLQASTSAHMTDMITGIVGAIEQEIMVINEKQIRSGTSRVREASNDEEDLIRCYRRIEQLLHRLQIEVSMSAWNIANSNQVDARLEKLDPARLASYNSKLSTRINRRMCTAHTRKEILSGLYSWSDNANAEKIYWMNGMAGTGKTTIACTISDSLRSHGQLGASFFCTRTSPECRDADRIIPTIAYQLARHSTPFRSALCHALEKEPDASSLNVSTQFERLLKQPLLETKAKLANNLVVVIDALDECDNSSLVGLLLDELFQFAASLPIKFFITSRPEPAIRERMISDDSISRAIFHLHDIETSLVQADIELFLEEELAFMRPSTNQVKQLAEMAGKLFIYAATAVRYIRPGKGAINPRERLTKMLAVDLNSQNKFAPLDQLYSTILDAAFDEDVLDPDEQDRIRLILWTAVCMCEPVSAATLALLSGYDSEDDALAALQPLRSVLYVSEDSNIVSTLHASFPDFMFTPERSGKYFCVVNAHSQLLAQQCFKVMKAGLRFNICNLGSSLVPDSEVLDLKARIQNNISPTLSYACRYWADHLKMTPTVDGLCISLNEFLSQGLLFWMEVLNLKECIVTGVQELAQAQTWLTAANSSTELLKLASDGHHFISRFAAHTISMSTPHIYVSALPFCSPSSSVFMHYQPRMQGLLEAKGPAMAQMAQSSLATWITSVPALSAVFSPDGIHMASGGTDGLLYVRNIRNGKVSVSSSNIGLILSVKYSPDGSQIACYNDSLVEVWRARDSSLVAGPFQIPAHLIGSVGFSAEGRCIVAGYNHKAITIWNVDDGSLITGPFDVDSGPVQLVEYNKVDYSWTYTIHDGTSMTVPYEGFVSNVKSLAFSPDSTRILCICNDRTVSLRNVCDGTRVSDPYIGDASFMAFSPDGAHAVFYSSDSTLSVRAAHDGTLIAGPSQERIKSVPPLAFSPDGRFIVSCFPLQTLCLWNAHDMTRAAGPFARHRQWINSVAFSPDGTQIVSTSVDQSTRIWNVFSEALGAEYHEYEMPLSVAFSPDGNLLASGSFAVAVYVWNAHDGTYIAGPFILEGANAYSGARSVRFSPDSTHITAISESRSLCVWGLDGSLVTRFEGALMDAPTMIDISLDNTHIISCSDKFIKIQNIHDRACIFKTDTSADDPSSDFVPSDTRLTSVGCSPDGAHIASGFTDGTVQICNALDTTPTTHTFQAHTSAVSAVAVSPDGSRIVSGSDDSTVSVWDALDGRPVAGPCQVGGSVSSVAFSPDGRLIVSTSIGGHIHLWNAHDGTLTTSPLQGHTARVSSTAFSHDGTRIVSASDDHSIRVWDVRPPANVPPALVTPQAIREDGWMLNSNSELLFWIPVEIRSQFPNPRNIFSIGPLGPFHVDYSRVLVGEDWRRWQARTHASRSTMSVPDLLLGSLDPSTRQQAEKQLGEAAKQAGFVPHLLGIVLDKAQRSEVRMAAAVYLKNAARRRWADEEEAIPDNDKAVLRDRLVGAMLALSTTAADRTERLARPQLADALAAIAAEDYPERWPGLFEQLTSSLSQSDLNVNVGVLEAAHAVCSPWKSQVRSDKLYATINSVVAAMGEPLLAMFRHVTNTLLGPGAAGLGPDQHIVLAQTLHLLLCLYADLVDQDIPPVFEDSVPEFFGTTNDEGLFLKILAWSPDALKGDPEDASPTPVINAHQVIFEIAELFVLKYNELFESRMPAFIQAVWEMVKKMGPEVREDGVFAQSVRFLSVTVKSGLHTPLFSQDATLQGLYTGIVLPAMSPRTHEVEQFEDDPLEYIRRDLSLSGTSGGVGGGGGSEAGRRGAATELLRALMGIQLEAQVTSMVTQSVQELVNKYKAGQGEDAWQHKDTAVYLMSAVAARSSTLQHGVTSTNIHVDVARFFSEHIAGDLQAAGRVHPILQVDAIRFVHMFRNQFTKEQLVPVLRLLVQHLSSDNYVCCAYAAIAIERILFIKSGGRLVFAQADIHDFANDILAALFSKIESGETPQKVAENDYLMKCKCSTYDPTN</sequence>
<dbReference type="InterPro" id="IPR015943">
    <property type="entry name" value="WD40/YVTN_repeat-like_dom_sf"/>
</dbReference>
<dbReference type="InterPro" id="IPR001680">
    <property type="entry name" value="WD40_rpt"/>
</dbReference>
<dbReference type="CDD" id="cd21037">
    <property type="entry name" value="MLKL_NTD"/>
    <property type="match status" value="1"/>
</dbReference>
<feature type="domain" description="NACHT" evidence="6">
    <location>
        <begin position="264"/>
        <end position="409"/>
    </location>
</feature>
<feature type="repeat" description="WD" evidence="3">
    <location>
        <begin position="1309"/>
        <end position="1350"/>
    </location>
</feature>
<dbReference type="InterPro" id="IPR059179">
    <property type="entry name" value="MLKL-like_MCAfunc"/>
</dbReference>
<dbReference type="GO" id="GO:0006886">
    <property type="term" value="P:intracellular protein transport"/>
    <property type="evidence" value="ECO:0007669"/>
    <property type="project" value="InterPro"/>
</dbReference>
<accession>A0A5N5QHT5</accession>
<dbReference type="InterPro" id="IPR027417">
    <property type="entry name" value="P-loop_NTPase"/>
</dbReference>
<dbReference type="SUPFAM" id="SSF52540">
    <property type="entry name" value="P-loop containing nucleoside triphosphate hydrolases"/>
    <property type="match status" value="1"/>
</dbReference>
<dbReference type="InterPro" id="IPR050505">
    <property type="entry name" value="WDR55/POC1"/>
</dbReference>
<dbReference type="InterPro" id="IPR016024">
    <property type="entry name" value="ARM-type_fold"/>
</dbReference>
<dbReference type="PROSITE" id="PS50082">
    <property type="entry name" value="WD_REPEATS_2"/>
    <property type="match status" value="5"/>
</dbReference>
<dbReference type="CDD" id="cd00200">
    <property type="entry name" value="WD40"/>
    <property type="match status" value="1"/>
</dbReference>
<dbReference type="PANTHER" id="PTHR44019:SF8">
    <property type="entry name" value="POC1 CENTRIOLAR PROTEIN HOMOLOG"/>
    <property type="match status" value="1"/>
</dbReference>
<dbReference type="Gene3D" id="2.130.10.10">
    <property type="entry name" value="YVTN repeat-like/Quinoprotein amine dehydrogenase"/>
    <property type="match status" value="5"/>
</dbReference>
<evidence type="ECO:0000256" key="3">
    <source>
        <dbReference type="PROSITE-ProRule" id="PRU00221"/>
    </source>
</evidence>
<evidence type="ECO:0000256" key="1">
    <source>
        <dbReference type="ARBA" id="ARBA00022574"/>
    </source>
</evidence>
<dbReference type="SMART" id="SM00913">
    <property type="entry name" value="IBN_N"/>
    <property type="match status" value="1"/>
</dbReference>
<dbReference type="InterPro" id="IPR011989">
    <property type="entry name" value="ARM-like"/>
</dbReference>
<dbReference type="Gene3D" id="3.40.50.300">
    <property type="entry name" value="P-loop containing nucleotide triphosphate hydrolases"/>
    <property type="match status" value="1"/>
</dbReference>
<reference evidence="7 8" key="1">
    <citation type="journal article" date="2019" name="Fungal Biol. Biotechnol.">
        <title>Draft genome sequence of fastidious pathogen Ceratobasidium theobromae, which causes vascular-streak dieback in Theobroma cacao.</title>
        <authorList>
            <person name="Ali S.S."/>
            <person name="Asman A."/>
            <person name="Shao J."/>
            <person name="Firmansyah A.P."/>
            <person name="Susilo A.W."/>
            <person name="Rosmana A."/>
            <person name="McMahon P."/>
            <person name="Junaid M."/>
            <person name="Guest D."/>
            <person name="Kheng T.Y."/>
            <person name="Meinhardt L.W."/>
            <person name="Bailey B.A."/>
        </authorList>
    </citation>
    <scope>NUCLEOTIDE SEQUENCE [LARGE SCALE GENOMIC DNA]</scope>
    <source>
        <strain evidence="7 8">CT2</strain>
    </source>
</reference>
<dbReference type="PANTHER" id="PTHR44019">
    <property type="entry name" value="WD REPEAT-CONTAINING PROTEIN 55"/>
    <property type="match status" value="1"/>
</dbReference>
<dbReference type="Pfam" id="PF24883">
    <property type="entry name" value="NPHP3_N"/>
    <property type="match status" value="1"/>
</dbReference>
<dbReference type="InterPro" id="IPR056884">
    <property type="entry name" value="NPHP3-like_N"/>
</dbReference>